<dbReference type="PANTHER" id="PTHR34322">
    <property type="entry name" value="TRANSPOSASE, Y1_TNP DOMAIN-CONTAINING"/>
    <property type="match status" value="1"/>
</dbReference>
<dbReference type="InterPro" id="IPR002686">
    <property type="entry name" value="Transposase_17"/>
</dbReference>
<reference evidence="2 3" key="1">
    <citation type="journal article" date="2016" name="Nat. Commun.">
        <title>Thousands of microbial genomes shed light on interconnected biogeochemical processes in an aquifer system.</title>
        <authorList>
            <person name="Anantharaman K."/>
            <person name="Brown C.T."/>
            <person name="Hug L.A."/>
            <person name="Sharon I."/>
            <person name="Castelle C.J."/>
            <person name="Probst A.J."/>
            <person name="Thomas B.C."/>
            <person name="Singh A."/>
            <person name="Wilkins M.J."/>
            <person name="Karaoz U."/>
            <person name="Brodie E.L."/>
            <person name="Williams K.H."/>
            <person name="Hubbard S.S."/>
            <person name="Banfield J.F."/>
        </authorList>
    </citation>
    <scope>NUCLEOTIDE SEQUENCE [LARGE SCALE GENOMIC DNA]</scope>
</reference>
<sequence>MRKTKFTVGEFYHIYNRGVDKRSIFENEEDFLRFYQSIQEFNTIENIGSLFEILRTKNQSRSSTPKSTKLVNFIAYCLNQNHFHFILEPLVEDGIQKFMHKLSTGYTNYFNDSHERSGALFQGRYKSIHIDTNEYLLHLSVYINLNNFIHKGLNKLWFKKFPFSSFPIFIDSLKTSKFCNPKIILDQFSSTKEYHLYAKEIFSGIVSRKETNKELKKLFFDPI</sequence>
<organism evidence="2 3">
    <name type="scientific">Candidatus Nomurabacteria bacterium RIFCSPHIGHO2_02_FULL_42_24</name>
    <dbReference type="NCBI Taxonomy" id="1801757"/>
    <lineage>
        <taxon>Bacteria</taxon>
        <taxon>Candidatus Nomuraibacteriota</taxon>
    </lineage>
</organism>
<evidence type="ECO:0000313" key="2">
    <source>
        <dbReference type="EMBL" id="OGI81285.1"/>
    </source>
</evidence>
<dbReference type="EMBL" id="MFUH01000034">
    <property type="protein sequence ID" value="OGI81285.1"/>
    <property type="molecule type" value="Genomic_DNA"/>
</dbReference>
<dbReference type="GO" id="GO:0006313">
    <property type="term" value="P:DNA transposition"/>
    <property type="evidence" value="ECO:0007669"/>
    <property type="project" value="InterPro"/>
</dbReference>
<protein>
    <recommendedName>
        <fullName evidence="1">Transposase IS200-like domain-containing protein</fullName>
    </recommendedName>
</protein>
<dbReference type="Gene3D" id="3.30.70.1290">
    <property type="entry name" value="Transposase IS200-like"/>
    <property type="match status" value="1"/>
</dbReference>
<evidence type="ECO:0000259" key="1">
    <source>
        <dbReference type="SMART" id="SM01321"/>
    </source>
</evidence>
<dbReference type="SMART" id="SM01321">
    <property type="entry name" value="Y1_Tnp"/>
    <property type="match status" value="1"/>
</dbReference>
<proteinExistence type="predicted"/>
<dbReference type="Pfam" id="PF01797">
    <property type="entry name" value="Y1_Tnp"/>
    <property type="match status" value="1"/>
</dbReference>
<feature type="domain" description="Transposase IS200-like" evidence="1">
    <location>
        <begin position="7"/>
        <end position="146"/>
    </location>
</feature>
<accession>A0A1F6WHT4</accession>
<dbReference type="AlphaFoldDB" id="A0A1F6WHT4"/>
<dbReference type="GO" id="GO:0004803">
    <property type="term" value="F:transposase activity"/>
    <property type="evidence" value="ECO:0007669"/>
    <property type="project" value="InterPro"/>
</dbReference>
<name>A0A1F6WHT4_9BACT</name>
<dbReference type="Proteomes" id="UP000179880">
    <property type="component" value="Unassembled WGS sequence"/>
</dbReference>
<evidence type="ECO:0000313" key="3">
    <source>
        <dbReference type="Proteomes" id="UP000179880"/>
    </source>
</evidence>
<gene>
    <name evidence="2" type="ORF">A3B93_02050</name>
</gene>
<dbReference type="InterPro" id="IPR036515">
    <property type="entry name" value="Transposase_17_sf"/>
</dbReference>
<dbReference type="PANTHER" id="PTHR34322:SF2">
    <property type="entry name" value="TRANSPOSASE IS200-LIKE DOMAIN-CONTAINING PROTEIN"/>
    <property type="match status" value="1"/>
</dbReference>
<comment type="caution">
    <text evidence="2">The sequence shown here is derived from an EMBL/GenBank/DDBJ whole genome shotgun (WGS) entry which is preliminary data.</text>
</comment>
<dbReference type="GO" id="GO:0003677">
    <property type="term" value="F:DNA binding"/>
    <property type="evidence" value="ECO:0007669"/>
    <property type="project" value="InterPro"/>
</dbReference>
<dbReference type="SUPFAM" id="SSF143422">
    <property type="entry name" value="Transposase IS200-like"/>
    <property type="match status" value="1"/>
</dbReference>